<dbReference type="Proteomes" id="UP000076842">
    <property type="component" value="Unassembled WGS sequence"/>
</dbReference>
<dbReference type="InterPro" id="IPR036866">
    <property type="entry name" value="RibonucZ/Hydroxyglut_hydro"/>
</dbReference>
<dbReference type="GO" id="GO:0044550">
    <property type="term" value="P:secondary metabolite biosynthetic process"/>
    <property type="evidence" value="ECO:0007669"/>
    <property type="project" value="TreeGrafter"/>
</dbReference>
<dbReference type="SUPFAM" id="SSF56281">
    <property type="entry name" value="Metallo-hydrolase/oxidoreductase"/>
    <property type="match status" value="1"/>
</dbReference>
<dbReference type="InterPro" id="IPR001279">
    <property type="entry name" value="Metallo-B-lactamas"/>
</dbReference>
<dbReference type="Pfam" id="PF17778">
    <property type="entry name" value="WHD_BLACT"/>
    <property type="match status" value="1"/>
</dbReference>
<reference evidence="6 7" key="1">
    <citation type="journal article" date="2016" name="Mol. Biol. Evol.">
        <title>Comparative Genomics of Early-Diverging Mushroom-Forming Fungi Provides Insights into the Origins of Lignocellulose Decay Capabilities.</title>
        <authorList>
            <person name="Nagy L.G."/>
            <person name="Riley R."/>
            <person name="Tritt A."/>
            <person name="Adam C."/>
            <person name="Daum C."/>
            <person name="Floudas D."/>
            <person name="Sun H."/>
            <person name="Yadav J.S."/>
            <person name="Pangilinan J."/>
            <person name="Larsson K.H."/>
            <person name="Matsuura K."/>
            <person name="Barry K."/>
            <person name="Labutti K."/>
            <person name="Kuo R."/>
            <person name="Ohm R.A."/>
            <person name="Bhattacharya S.S."/>
            <person name="Shirouzu T."/>
            <person name="Yoshinaga Y."/>
            <person name="Martin F.M."/>
            <person name="Grigoriev I.V."/>
            <person name="Hibbett D.S."/>
        </authorList>
    </citation>
    <scope>NUCLEOTIDE SEQUENCE [LARGE SCALE GENOMIC DNA]</scope>
    <source>
        <strain evidence="6 7">HHB12733</strain>
    </source>
</reference>
<dbReference type="AlphaFoldDB" id="A0A165HTU7"/>
<dbReference type="CDD" id="cd07722">
    <property type="entry name" value="LACTB2-like_MBL-fold"/>
    <property type="match status" value="1"/>
</dbReference>
<dbReference type="FunFam" id="3.60.15.10:FF:000041">
    <property type="entry name" value="Metallo-beta-lactamase domain protein"/>
    <property type="match status" value="1"/>
</dbReference>
<evidence type="ECO:0000259" key="5">
    <source>
        <dbReference type="SMART" id="SM00849"/>
    </source>
</evidence>
<dbReference type="Gene3D" id="1.10.10.10">
    <property type="entry name" value="Winged helix-like DNA-binding domain superfamily/Winged helix DNA-binding domain"/>
    <property type="match status" value="1"/>
</dbReference>
<evidence type="ECO:0000256" key="1">
    <source>
        <dbReference type="ARBA" id="ARBA00006759"/>
    </source>
</evidence>
<organism evidence="6 7">
    <name type="scientific">Calocera cornea HHB12733</name>
    <dbReference type="NCBI Taxonomy" id="1353952"/>
    <lineage>
        <taxon>Eukaryota</taxon>
        <taxon>Fungi</taxon>
        <taxon>Dikarya</taxon>
        <taxon>Basidiomycota</taxon>
        <taxon>Agaricomycotina</taxon>
        <taxon>Dacrymycetes</taxon>
        <taxon>Dacrymycetales</taxon>
        <taxon>Dacrymycetaceae</taxon>
        <taxon>Calocera</taxon>
    </lineage>
</organism>
<name>A0A165HTU7_9BASI</name>
<evidence type="ECO:0000313" key="7">
    <source>
        <dbReference type="Proteomes" id="UP000076842"/>
    </source>
</evidence>
<keyword evidence="3 6" id="KW-0378">Hydrolase</keyword>
<evidence type="ECO:0000313" key="6">
    <source>
        <dbReference type="EMBL" id="KZT59738.1"/>
    </source>
</evidence>
<dbReference type="PANTHER" id="PTHR23131:SF0">
    <property type="entry name" value="ENDORIBONUCLEASE LACTB2"/>
    <property type="match status" value="1"/>
</dbReference>
<dbReference type="InParanoid" id="A0A165HTU7"/>
<evidence type="ECO:0000256" key="3">
    <source>
        <dbReference type="ARBA" id="ARBA00022801"/>
    </source>
</evidence>
<comment type="similarity">
    <text evidence="1">Belongs to the metallo-beta-lactamase superfamily. Glyoxalase II family.</text>
</comment>
<dbReference type="GO" id="GO:0046872">
    <property type="term" value="F:metal ion binding"/>
    <property type="evidence" value="ECO:0007669"/>
    <property type="project" value="UniProtKB-KW"/>
</dbReference>
<proteinExistence type="inferred from homology"/>
<dbReference type="InterPro" id="IPR047921">
    <property type="entry name" value="LACTB2-like_MBL-fold"/>
</dbReference>
<dbReference type="STRING" id="1353952.A0A165HTU7"/>
<sequence length="312" mass="34074">MEQLVDLPAIERLSDRTLRILGQNPGKFTLQGTNTYLLGLHAPYVLFDTGEGKEGYVPLLEEALARAPGEAGSTGAQLVSDIVLSHKHRDHHGGLPSVLALLATLNSPTPRIWKHALPPGPPDATLSHTLSLLPPGVHLQELQDGQVLNAPGTTLRVLHTPGHTADSICLHVAEEDALLTADTVLGQGTTVFEDLSAYLLSLQRLLERFPSSERVYPGHGPVVREGQKHVRQYIAHRLEREAQVLRVLRDKGGRATAREVVRVLYRAYPESLWPAAERGVGLHLDKLEGEGKVRRLLGPAAEGGEEWELVRP</sequence>
<dbReference type="GO" id="GO:0016787">
    <property type="term" value="F:hydrolase activity"/>
    <property type="evidence" value="ECO:0007669"/>
    <property type="project" value="UniProtKB-KW"/>
</dbReference>
<keyword evidence="4" id="KW-0862">Zinc</keyword>
<dbReference type="InterPro" id="IPR041516">
    <property type="entry name" value="LACTB2_WH"/>
</dbReference>
<dbReference type="PANTHER" id="PTHR23131">
    <property type="entry name" value="ENDORIBONUCLEASE LACTB2"/>
    <property type="match status" value="1"/>
</dbReference>
<evidence type="ECO:0000256" key="4">
    <source>
        <dbReference type="ARBA" id="ARBA00022833"/>
    </source>
</evidence>
<protein>
    <submittedName>
        <fullName evidence="6">Metallo-hydrolase/oxidoreductase</fullName>
    </submittedName>
</protein>
<gene>
    <name evidence="6" type="ORF">CALCODRAFT_493237</name>
</gene>
<dbReference type="EMBL" id="KV423937">
    <property type="protein sequence ID" value="KZT59738.1"/>
    <property type="molecule type" value="Genomic_DNA"/>
</dbReference>
<keyword evidence="7" id="KW-1185">Reference proteome</keyword>
<dbReference type="Gene3D" id="3.60.15.10">
    <property type="entry name" value="Ribonuclease Z/Hydroxyacylglutathione hydrolase-like"/>
    <property type="match status" value="1"/>
</dbReference>
<dbReference type="SMART" id="SM00849">
    <property type="entry name" value="Lactamase_B"/>
    <property type="match status" value="1"/>
</dbReference>
<dbReference type="Pfam" id="PF00753">
    <property type="entry name" value="Lactamase_B"/>
    <property type="match status" value="1"/>
</dbReference>
<keyword evidence="2" id="KW-0479">Metal-binding</keyword>
<feature type="domain" description="Metallo-beta-lactamase" evidence="5">
    <location>
        <begin position="32"/>
        <end position="219"/>
    </location>
</feature>
<dbReference type="OrthoDB" id="17458at2759"/>
<accession>A0A165HTU7</accession>
<dbReference type="InterPro" id="IPR050662">
    <property type="entry name" value="Sec-metab_biosynth-thioest"/>
</dbReference>
<evidence type="ECO:0000256" key="2">
    <source>
        <dbReference type="ARBA" id="ARBA00022723"/>
    </source>
</evidence>
<dbReference type="InterPro" id="IPR036388">
    <property type="entry name" value="WH-like_DNA-bd_sf"/>
</dbReference>